<evidence type="ECO:0000313" key="2">
    <source>
        <dbReference type="Proteomes" id="UP000298358"/>
    </source>
</evidence>
<dbReference type="InterPro" id="IPR016024">
    <property type="entry name" value="ARM-type_fold"/>
</dbReference>
<accession>A0A4Y9FQI1</accession>
<gene>
    <name evidence="1" type="ORF">E4U02_13395</name>
</gene>
<comment type="caution">
    <text evidence="1">The sequence shown here is derived from an EMBL/GenBank/DDBJ whole genome shotgun (WGS) entry which is preliminary data.</text>
</comment>
<evidence type="ECO:0000313" key="1">
    <source>
        <dbReference type="EMBL" id="TFU31451.1"/>
    </source>
</evidence>
<dbReference type="EMBL" id="SPQB01000044">
    <property type="protein sequence ID" value="TFU31451.1"/>
    <property type="molecule type" value="Genomic_DNA"/>
</dbReference>
<keyword evidence="2" id="KW-1185">Reference proteome</keyword>
<sequence length="368" mass="39597">MGAMNELINTSVIDDLAERIAAVDLNADVAVLSGIPDERLRPLSLRERTDLVAESLDEAIPQGFSRLASVVRAMLADPAFGGWIVWPVGESVTTRALAEGTPHAFDGAMALMAELTGRLTAEFPIRRLLAHDLARALPIVQSWTTSQDEHVRRLASEGTRAYLPWAIRVRSLIEAPDATLPILDALYRDPSDYVRRSVGNHLNDLSRHAPDVVVATAARWLAAPDATTPAVVKRGLRTLVKKGNPGALALLGYAASTFTVGAISLRETTVPFPGAVGLSIAVTNDGPEAADAAVDYVIHYMKANGSTAPKVFKLGTRRLAPGETAVFTKRHALRPMTTRVHHPGEHAVQAQVNGERHGWASFEVVFEA</sequence>
<dbReference type="SUPFAM" id="SSF48371">
    <property type="entry name" value="ARM repeat"/>
    <property type="match status" value="1"/>
</dbReference>
<dbReference type="OrthoDB" id="9797162at2"/>
<protein>
    <submittedName>
        <fullName evidence="1">DNA alkylation repair protein</fullName>
    </submittedName>
</protein>
<dbReference type="Pfam" id="PF08713">
    <property type="entry name" value="DNA_alkylation"/>
    <property type="match status" value="1"/>
</dbReference>
<proteinExistence type="predicted"/>
<reference evidence="1 2" key="1">
    <citation type="submission" date="2019-03" db="EMBL/GenBank/DDBJ databases">
        <title>Diversity of the mouse oral microbiome.</title>
        <authorList>
            <person name="Joseph S."/>
            <person name="Aduse-Opoku J."/>
            <person name="Curtis M."/>
            <person name="Wade W."/>
            <person name="Hashim A."/>
        </authorList>
    </citation>
    <scope>NUCLEOTIDE SEQUENCE [LARGE SCALE GENOMIC DNA]</scope>
    <source>
        <strain evidence="1 2">P1012</strain>
    </source>
</reference>
<dbReference type="AlphaFoldDB" id="A0A4Y9FQI1"/>
<organism evidence="1 2">
    <name type="scientific">Microbacterium paludicola</name>
    <dbReference type="NCBI Taxonomy" id="300019"/>
    <lineage>
        <taxon>Bacteria</taxon>
        <taxon>Bacillati</taxon>
        <taxon>Actinomycetota</taxon>
        <taxon>Actinomycetes</taxon>
        <taxon>Micrococcales</taxon>
        <taxon>Microbacteriaceae</taxon>
        <taxon>Microbacterium</taxon>
    </lineage>
</organism>
<dbReference type="Proteomes" id="UP000298358">
    <property type="component" value="Unassembled WGS sequence"/>
</dbReference>
<dbReference type="Gene3D" id="1.25.40.290">
    <property type="entry name" value="ARM repeat domains"/>
    <property type="match status" value="1"/>
</dbReference>
<name>A0A4Y9FQI1_9MICO</name>
<dbReference type="InterPro" id="IPR014825">
    <property type="entry name" value="DNA_alkylation"/>
</dbReference>